<dbReference type="InterPro" id="IPR025417">
    <property type="entry name" value="YrzO-like"/>
</dbReference>
<dbReference type="RefSeq" id="WP_003237213.1">
    <property type="nucleotide sequence ID" value="NZ_AMXN01000002.1"/>
</dbReference>
<evidence type="ECO:0000313" key="2">
    <source>
        <dbReference type="Proteomes" id="UP000011182"/>
    </source>
</evidence>
<dbReference type="AlphaFoldDB" id="A0A9W5LK80"/>
<dbReference type="Proteomes" id="UP000011182">
    <property type="component" value="Unassembled WGS sequence"/>
</dbReference>
<dbReference type="GeneID" id="76979035"/>
<name>A0A9W5LK80_9BACI</name>
<accession>A0A9W5LK80</accession>
<comment type="caution">
    <text evidence="1">The sequence shown here is derived from an EMBL/GenBank/DDBJ whole genome shotgun (WGS) entry which is preliminary data.</text>
</comment>
<sequence length="49" mass="5591">MLEGLLFFISAGIVCELAAINRNGRKNIKQQEELIQVLKEFLNKDINSK</sequence>
<dbReference type="Pfam" id="PF14142">
    <property type="entry name" value="YrzO"/>
    <property type="match status" value="1"/>
</dbReference>
<keyword evidence="2" id="KW-1185">Reference proteome</keyword>
<evidence type="ECO:0000313" key="1">
    <source>
        <dbReference type="EMBL" id="ELS62091.1"/>
    </source>
</evidence>
<reference evidence="1 2" key="1">
    <citation type="journal article" date="2014" name="Syst. Appl. Microbiol.">
        <title>Genomic insights into the taxonomic status of the three subspecies of Bacillus subtilis.</title>
        <authorList>
            <person name="Yi H."/>
            <person name="Chun J."/>
            <person name="Cha C.J."/>
        </authorList>
    </citation>
    <scope>NUCLEOTIDE SEQUENCE [LARGE SCALE GENOMIC DNA]</scope>
    <source>
        <strain evidence="1 2">KCTC 13429</strain>
    </source>
</reference>
<evidence type="ECO:0008006" key="3">
    <source>
        <dbReference type="Google" id="ProtNLM"/>
    </source>
</evidence>
<proteinExistence type="predicted"/>
<organism evidence="1 2">
    <name type="scientific">Bacillus inaquosorum KCTC 13429</name>
    <dbReference type="NCBI Taxonomy" id="1236548"/>
    <lineage>
        <taxon>Bacteria</taxon>
        <taxon>Bacillati</taxon>
        <taxon>Bacillota</taxon>
        <taxon>Bacilli</taxon>
        <taxon>Bacillales</taxon>
        <taxon>Bacillaceae</taxon>
        <taxon>Bacillus</taxon>
    </lineage>
</organism>
<gene>
    <name evidence="1" type="ORF">BSI_11700</name>
</gene>
<protein>
    <recommendedName>
        <fullName evidence="3">YrzO family protein</fullName>
    </recommendedName>
</protein>
<dbReference type="EMBL" id="AMXN01000002">
    <property type="protein sequence ID" value="ELS62091.1"/>
    <property type="molecule type" value="Genomic_DNA"/>
</dbReference>